<organism evidence="2 3">
    <name type="scientific">Archangium gephyra</name>
    <dbReference type="NCBI Taxonomy" id="48"/>
    <lineage>
        <taxon>Bacteria</taxon>
        <taxon>Pseudomonadati</taxon>
        <taxon>Myxococcota</taxon>
        <taxon>Myxococcia</taxon>
        <taxon>Myxococcales</taxon>
        <taxon>Cystobacterineae</taxon>
        <taxon>Archangiaceae</taxon>
        <taxon>Archangium</taxon>
    </lineage>
</organism>
<keyword evidence="3" id="KW-1185">Reference proteome</keyword>
<dbReference type="EMBL" id="QUMU01000006">
    <property type="protein sequence ID" value="REG30559.1"/>
    <property type="molecule type" value="Genomic_DNA"/>
</dbReference>
<evidence type="ECO:0000313" key="2">
    <source>
        <dbReference type="EMBL" id="REG30559.1"/>
    </source>
</evidence>
<feature type="compositionally biased region" description="Gly residues" evidence="1">
    <location>
        <begin position="19"/>
        <end position="31"/>
    </location>
</feature>
<name>A0ABX9JZK9_9BACT</name>
<comment type="caution">
    <text evidence="2">The sequence shown here is derived from an EMBL/GenBank/DDBJ whole genome shotgun (WGS) entry which is preliminary data.</text>
</comment>
<protein>
    <submittedName>
        <fullName evidence="2">Uncharacterized protein</fullName>
    </submittedName>
</protein>
<gene>
    <name evidence="2" type="ORF">ATI61_10628</name>
</gene>
<accession>A0ABX9JZK9</accession>
<evidence type="ECO:0000256" key="1">
    <source>
        <dbReference type="SAM" id="MobiDB-lite"/>
    </source>
</evidence>
<evidence type="ECO:0000313" key="3">
    <source>
        <dbReference type="Proteomes" id="UP000256345"/>
    </source>
</evidence>
<reference evidence="2 3" key="1">
    <citation type="submission" date="2018-08" db="EMBL/GenBank/DDBJ databases">
        <title>Genomic Encyclopedia of Archaeal and Bacterial Type Strains, Phase II (KMG-II): from individual species to whole genera.</title>
        <authorList>
            <person name="Goeker M."/>
        </authorList>
    </citation>
    <scope>NUCLEOTIDE SEQUENCE [LARGE SCALE GENOMIC DNA]</scope>
    <source>
        <strain evidence="2 3">DSM 2261</strain>
    </source>
</reference>
<proteinExistence type="predicted"/>
<dbReference type="Proteomes" id="UP000256345">
    <property type="component" value="Unassembled WGS sequence"/>
</dbReference>
<feature type="region of interest" description="Disordered" evidence="1">
    <location>
        <begin position="1"/>
        <end position="50"/>
    </location>
</feature>
<sequence length="63" mass="6382">MTWFRTAEGENGNPRASGRGAGAGGGLGSAGGARTHGRYSQCQGSEGTVRAKPKRLALLASHL</sequence>